<gene>
    <name evidence="7" type="ordered locus">WS1465</name>
</gene>
<keyword evidence="4" id="KW-0233">DNA recombination</keyword>
<feature type="transmembrane region" description="Helical" evidence="6">
    <location>
        <begin position="20"/>
        <end position="39"/>
    </location>
</feature>
<keyword evidence="8" id="KW-1185">Reference proteome</keyword>
<feature type="coiled-coil region" evidence="5">
    <location>
        <begin position="53"/>
        <end position="83"/>
    </location>
</feature>
<evidence type="ECO:0000256" key="2">
    <source>
        <dbReference type="ARBA" id="ARBA00009840"/>
    </source>
</evidence>
<name>Q7MRC3_WOLSU</name>
<evidence type="ECO:0000256" key="3">
    <source>
        <dbReference type="ARBA" id="ARBA00023054"/>
    </source>
</evidence>
<keyword evidence="6" id="KW-0812">Transmembrane</keyword>
<proteinExistence type="inferred from homology"/>
<dbReference type="Pfam" id="PF02646">
    <property type="entry name" value="RmuC"/>
    <property type="match status" value="1"/>
</dbReference>
<reference evidence="7 8" key="1">
    <citation type="journal article" date="2003" name="Proc. Natl. Acad. Sci. U.S.A.">
        <title>Complete genome sequence and analysis of Wolinella succinogenes.</title>
        <authorList>
            <person name="Baar C."/>
            <person name="Eppinger M."/>
            <person name="Raddatz G."/>
            <person name="Simon JM."/>
            <person name="Lanz C."/>
            <person name="Klimmek O."/>
            <person name="Nandakumar R."/>
            <person name="Gross R."/>
            <person name="Rosinus A."/>
            <person name="Keller H."/>
            <person name="Jagtap P."/>
            <person name="Linke B."/>
            <person name="Meyer F."/>
            <person name="Lederer H."/>
            <person name="Schuster S.C."/>
        </authorList>
    </citation>
    <scope>NUCLEOTIDE SEQUENCE [LARGE SCALE GENOMIC DNA]</scope>
    <source>
        <strain evidence="8">ATCC 29543 / DSM 1740 / CCUG 13145 / JCM 31913 / LMG 7466 / NCTC 11488 / FDC 602W</strain>
    </source>
</reference>
<keyword evidence="3 5" id="KW-0175">Coiled coil</keyword>
<dbReference type="AlphaFoldDB" id="Q7MRC3"/>
<dbReference type="GO" id="GO:0006310">
    <property type="term" value="P:DNA recombination"/>
    <property type="evidence" value="ECO:0007669"/>
    <property type="project" value="UniProtKB-KW"/>
</dbReference>
<evidence type="ECO:0000313" key="8">
    <source>
        <dbReference type="Proteomes" id="UP000000422"/>
    </source>
</evidence>
<keyword evidence="6" id="KW-1133">Transmembrane helix</keyword>
<sequence>MTLLLISFITPRSKSATLEVEILLLALLGAGIILLLFFLQRTRNELLSQKLQNDLSQQQLSTLKEEKRLLEGRLEERQKEENRYIAQISSLETTLQKEREMLLEKERFLTQTQERLKLEFGELAQKFLEEKGERLGQKQNETLGLILKPLSEQIKTFRQKVEETHAKEMEGRAVLENEIKNLKALNLKISEEALHLAQALKGESKTQGSWGEMILEKILEDSGLSKGREYEVQTSFKSEEGRLLRPDVIVHLPENRDVVIDSKASLTAYERFIHSQQPQDIAEHIRSIKNHLKELSSKSYDSLLKERSLDFVLMFIPIEGAFIEALRHDPRLFVEAYEKNIILVSPSTLLVTLRTIHHIWRYERQSQNAEEIAREAGSMYDKLVGFTEDFLKIGEQIEKSEKIYSEALAKLKEGKGNLIRRAERLRELGVKSKKSLDSRLDSLGD</sequence>
<dbReference type="PANTHER" id="PTHR30563:SF0">
    <property type="entry name" value="DNA RECOMBINATION PROTEIN RMUC"/>
    <property type="match status" value="1"/>
</dbReference>
<evidence type="ECO:0000256" key="1">
    <source>
        <dbReference type="ARBA" id="ARBA00003416"/>
    </source>
</evidence>
<comment type="similarity">
    <text evidence="2">Belongs to the RmuC family.</text>
</comment>
<evidence type="ECO:0000256" key="6">
    <source>
        <dbReference type="SAM" id="Phobius"/>
    </source>
</evidence>
<accession>Q7MRC3</accession>
<evidence type="ECO:0000313" key="7">
    <source>
        <dbReference type="EMBL" id="CAE10523.1"/>
    </source>
</evidence>
<dbReference type="Proteomes" id="UP000000422">
    <property type="component" value="Chromosome"/>
</dbReference>
<dbReference type="HOGENOM" id="CLU_024057_0_1_7"/>
<evidence type="ECO:0000256" key="4">
    <source>
        <dbReference type="ARBA" id="ARBA00023172"/>
    </source>
</evidence>
<dbReference type="PANTHER" id="PTHR30563">
    <property type="entry name" value="DNA RECOMBINATION PROTEIN RMUC"/>
    <property type="match status" value="1"/>
</dbReference>
<evidence type="ECO:0000256" key="5">
    <source>
        <dbReference type="SAM" id="Coils"/>
    </source>
</evidence>
<comment type="function">
    <text evidence="1">Involved in DNA recombination.</text>
</comment>
<dbReference type="EMBL" id="BX571661">
    <property type="protein sequence ID" value="CAE10523.1"/>
    <property type="molecule type" value="Genomic_DNA"/>
</dbReference>
<keyword evidence="6" id="KW-0472">Membrane</keyword>
<protein>
    <recommendedName>
        <fullName evidence="9">DNA recombination protein RmuC</fullName>
    </recommendedName>
</protein>
<evidence type="ECO:0008006" key="9">
    <source>
        <dbReference type="Google" id="ProtNLM"/>
    </source>
</evidence>
<dbReference type="InterPro" id="IPR003798">
    <property type="entry name" value="DNA_recombination_RmuC"/>
</dbReference>
<dbReference type="KEGG" id="wsu:WS1465"/>
<dbReference type="eggNOG" id="COG1322">
    <property type="taxonomic scope" value="Bacteria"/>
</dbReference>
<dbReference type="STRING" id="273121.WS1465"/>
<organism evidence="8">
    <name type="scientific">Wolinella succinogenes (strain ATCC 29543 / DSM 1740 / CCUG 13145 / JCM 31913 / LMG 7466 / NCTC 11488 / FDC 602W)</name>
    <name type="common">Vibrio succinogenes</name>
    <dbReference type="NCBI Taxonomy" id="273121"/>
    <lineage>
        <taxon>Bacteria</taxon>
        <taxon>Pseudomonadati</taxon>
        <taxon>Campylobacterota</taxon>
        <taxon>Epsilonproteobacteria</taxon>
        <taxon>Campylobacterales</taxon>
        <taxon>Helicobacteraceae</taxon>
        <taxon>Wolinella</taxon>
    </lineage>
</organism>